<keyword evidence="1" id="KW-0732">Signal</keyword>
<feature type="domain" description="Phosphodiester glycosidase" evidence="2">
    <location>
        <begin position="263"/>
        <end position="377"/>
    </location>
</feature>
<accession>A0ABP7XJR5</accession>
<dbReference type="PANTHER" id="PTHR40446:SF2">
    <property type="entry name" value="N-ACETYLGLUCOSAMINE-1-PHOSPHODIESTER ALPHA-N-ACETYLGLUCOSAMINIDASE"/>
    <property type="match status" value="1"/>
</dbReference>
<dbReference type="Proteomes" id="UP001501495">
    <property type="component" value="Unassembled WGS sequence"/>
</dbReference>
<evidence type="ECO:0000259" key="2">
    <source>
        <dbReference type="Pfam" id="PF09992"/>
    </source>
</evidence>
<feature type="chain" id="PRO_5047048490" description="Phosphodiester glycosidase domain-containing protein" evidence="1">
    <location>
        <begin position="27"/>
        <end position="383"/>
    </location>
</feature>
<proteinExistence type="predicted"/>
<comment type="caution">
    <text evidence="3">The sequence shown here is derived from an EMBL/GenBank/DDBJ whole genome shotgun (WGS) entry which is preliminary data.</text>
</comment>
<gene>
    <name evidence="3" type="ORF">GCM10022215_21430</name>
</gene>
<dbReference type="Pfam" id="PF09992">
    <property type="entry name" value="NAGPA"/>
    <property type="match status" value="1"/>
</dbReference>
<evidence type="ECO:0000313" key="3">
    <source>
        <dbReference type="EMBL" id="GAA4119194.1"/>
    </source>
</evidence>
<feature type="signal peptide" evidence="1">
    <location>
        <begin position="1"/>
        <end position="26"/>
    </location>
</feature>
<sequence>MRPRTSRTRAAIAALLVGFAMPTVLVAPGDAAARVGGAVEQQQVAPGVLLTTWTEDRGHGPVQLRLLSVDYREAGVSWDVVNTGRVAATDTVLDLAGAAGPDVVGAVNGDFYDIGRTGAPLGTARSRTGGLWNARLAGWNSTFSTTPKGRPEIGTVALRAGIPGHPGLTVTNLNSHLVAADGIGVYTPRWGDEPGEQVLGGETGPVRRVAVRDGVVLKNARGLKPGRELTTGFVLIGRGDGARALRDELPVGTPARLRAGLSPRVAMALTGDRFLVDDGVVRVVDNTRLAPRTAIGIDRDTHELLVLVADGRRQRSRGMTMVELANLMIDLGAEEALNLDGGGSTTMVTRGTDGALGVRNTPSDGFQRRVANALVITYRQPGS</sequence>
<keyword evidence="4" id="KW-1185">Reference proteome</keyword>
<dbReference type="RefSeq" id="WP_344733362.1">
    <property type="nucleotide sequence ID" value="NZ_BAAAZH010000014.1"/>
</dbReference>
<protein>
    <recommendedName>
        <fullName evidence="2">Phosphodiester glycosidase domain-containing protein</fullName>
    </recommendedName>
</protein>
<evidence type="ECO:0000256" key="1">
    <source>
        <dbReference type="SAM" id="SignalP"/>
    </source>
</evidence>
<name>A0ABP7XJR5_9ACTN</name>
<dbReference type="PANTHER" id="PTHR40446">
    <property type="entry name" value="N-ACETYLGLUCOSAMINE-1-PHOSPHODIESTER ALPHA-N-ACETYLGLUCOSAMINIDASE"/>
    <property type="match status" value="1"/>
</dbReference>
<evidence type="ECO:0000313" key="4">
    <source>
        <dbReference type="Proteomes" id="UP001501495"/>
    </source>
</evidence>
<dbReference type="InterPro" id="IPR018711">
    <property type="entry name" value="NAGPA"/>
</dbReference>
<organism evidence="3 4">
    <name type="scientific">Nocardioides fonticola</name>
    <dbReference type="NCBI Taxonomy" id="450363"/>
    <lineage>
        <taxon>Bacteria</taxon>
        <taxon>Bacillati</taxon>
        <taxon>Actinomycetota</taxon>
        <taxon>Actinomycetes</taxon>
        <taxon>Propionibacteriales</taxon>
        <taxon>Nocardioidaceae</taxon>
        <taxon>Nocardioides</taxon>
    </lineage>
</organism>
<dbReference type="EMBL" id="BAAAZH010000014">
    <property type="protein sequence ID" value="GAA4119194.1"/>
    <property type="molecule type" value="Genomic_DNA"/>
</dbReference>
<reference evidence="4" key="1">
    <citation type="journal article" date="2019" name="Int. J. Syst. Evol. Microbiol.">
        <title>The Global Catalogue of Microorganisms (GCM) 10K type strain sequencing project: providing services to taxonomists for standard genome sequencing and annotation.</title>
        <authorList>
            <consortium name="The Broad Institute Genomics Platform"/>
            <consortium name="The Broad Institute Genome Sequencing Center for Infectious Disease"/>
            <person name="Wu L."/>
            <person name="Ma J."/>
        </authorList>
    </citation>
    <scope>NUCLEOTIDE SEQUENCE [LARGE SCALE GENOMIC DNA]</scope>
    <source>
        <strain evidence="4">JCM 16703</strain>
    </source>
</reference>